<evidence type="ECO:0000313" key="4">
    <source>
        <dbReference type="Proteomes" id="UP000030765"/>
    </source>
</evidence>
<dbReference type="AlphaFoldDB" id="A0A084W1J0"/>
<protein>
    <submittedName>
        <fullName evidence="2 3">Uncharacterized protein</fullName>
    </submittedName>
</protein>
<accession>A0A084W1J0</accession>
<evidence type="ECO:0000313" key="2">
    <source>
        <dbReference type="EMBL" id="KFB44084.1"/>
    </source>
</evidence>
<dbReference type="VEuPathDB" id="VectorBase:ASIC011918"/>
<dbReference type="EMBL" id="KE525268">
    <property type="protein sequence ID" value="KFB44084.1"/>
    <property type="molecule type" value="Genomic_DNA"/>
</dbReference>
<reference evidence="2 4" key="1">
    <citation type="journal article" date="2014" name="BMC Genomics">
        <title>Genome sequence of Anopheles sinensis provides insight into genetics basis of mosquito competence for malaria parasites.</title>
        <authorList>
            <person name="Zhou D."/>
            <person name="Zhang D."/>
            <person name="Ding G."/>
            <person name="Shi L."/>
            <person name="Hou Q."/>
            <person name="Ye Y."/>
            <person name="Xu Y."/>
            <person name="Zhou H."/>
            <person name="Xiong C."/>
            <person name="Li S."/>
            <person name="Yu J."/>
            <person name="Hong S."/>
            <person name="Yu X."/>
            <person name="Zou P."/>
            <person name="Chen C."/>
            <person name="Chang X."/>
            <person name="Wang W."/>
            <person name="Lv Y."/>
            <person name="Sun Y."/>
            <person name="Ma L."/>
            <person name="Shen B."/>
            <person name="Zhu C."/>
        </authorList>
    </citation>
    <scope>NUCLEOTIDE SEQUENCE [LARGE SCALE GENOMIC DNA]</scope>
</reference>
<evidence type="ECO:0000313" key="3">
    <source>
        <dbReference type="EnsemblMetazoa" id="ASIC011918-PA"/>
    </source>
</evidence>
<keyword evidence="4" id="KW-1185">Reference proteome</keyword>
<organism evidence="2">
    <name type="scientific">Anopheles sinensis</name>
    <name type="common">Mosquito</name>
    <dbReference type="NCBI Taxonomy" id="74873"/>
    <lineage>
        <taxon>Eukaryota</taxon>
        <taxon>Metazoa</taxon>
        <taxon>Ecdysozoa</taxon>
        <taxon>Arthropoda</taxon>
        <taxon>Hexapoda</taxon>
        <taxon>Insecta</taxon>
        <taxon>Pterygota</taxon>
        <taxon>Neoptera</taxon>
        <taxon>Endopterygota</taxon>
        <taxon>Diptera</taxon>
        <taxon>Nematocera</taxon>
        <taxon>Culicoidea</taxon>
        <taxon>Culicidae</taxon>
        <taxon>Anophelinae</taxon>
        <taxon>Anopheles</taxon>
    </lineage>
</organism>
<evidence type="ECO:0000256" key="1">
    <source>
        <dbReference type="SAM" id="MobiDB-lite"/>
    </source>
</evidence>
<dbReference type="EMBL" id="ATLV01019349">
    <property type="status" value="NOT_ANNOTATED_CDS"/>
    <property type="molecule type" value="Genomic_DNA"/>
</dbReference>
<feature type="region of interest" description="Disordered" evidence="1">
    <location>
        <begin position="15"/>
        <end position="43"/>
    </location>
</feature>
<name>A0A084W1J0_ANOSI</name>
<sequence>MACVGAAAGWCETRTATAHTEPRNRTPFLAGEEKRERTPHTPPASCCVAPVPHSLPCPLSLTRPGYGGLALYILQPLTPTKPLEEYPYYLSLTAFVAFVVVVKLKAGGR</sequence>
<reference evidence="3" key="2">
    <citation type="submission" date="2020-05" db="UniProtKB">
        <authorList>
            <consortium name="EnsemblMetazoa"/>
        </authorList>
    </citation>
    <scope>IDENTIFICATION</scope>
</reference>
<gene>
    <name evidence="2" type="ORF">ZHAS_00011918</name>
</gene>
<proteinExistence type="predicted"/>
<dbReference type="Proteomes" id="UP000030765">
    <property type="component" value="Unassembled WGS sequence"/>
</dbReference>
<dbReference type="EnsemblMetazoa" id="ASIC011918-RA">
    <property type="protein sequence ID" value="ASIC011918-PA"/>
    <property type="gene ID" value="ASIC011918"/>
</dbReference>